<dbReference type="Gene3D" id="3.40.50.150">
    <property type="entry name" value="Vaccinia Virus protein VP39"/>
    <property type="match status" value="1"/>
</dbReference>
<organism evidence="4 5">
    <name type="scientific">Branchiostoma lanceolatum</name>
    <name type="common">Common lancelet</name>
    <name type="synonym">Amphioxus lanceolatum</name>
    <dbReference type="NCBI Taxonomy" id="7740"/>
    <lineage>
        <taxon>Eukaryota</taxon>
        <taxon>Metazoa</taxon>
        <taxon>Chordata</taxon>
        <taxon>Cephalochordata</taxon>
        <taxon>Leptocardii</taxon>
        <taxon>Amphioxiformes</taxon>
        <taxon>Branchiostomatidae</taxon>
        <taxon>Branchiostoma</taxon>
    </lineage>
</organism>
<protein>
    <submittedName>
        <fullName evidence="4">HNMT protein</fullName>
    </submittedName>
</protein>
<dbReference type="SUPFAM" id="SSF53335">
    <property type="entry name" value="S-adenosyl-L-methionine-dependent methyltransferases"/>
    <property type="match status" value="1"/>
</dbReference>
<keyword evidence="1" id="KW-0489">Methyltransferase</keyword>
<evidence type="ECO:0000259" key="3">
    <source>
        <dbReference type="Pfam" id="PF08242"/>
    </source>
</evidence>
<dbReference type="Proteomes" id="UP000838412">
    <property type="component" value="Chromosome 1"/>
</dbReference>
<proteinExistence type="predicted"/>
<evidence type="ECO:0000256" key="2">
    <source>
        <dbReference type="ARBA" id="ARBA00022679"/>
    </source>
</evidence>
<keyword evidence="5" id="KW-1185">Reference proteome</keyword>
<feature type="domain" description="Methyltransferase type 12" evidence="3">
    <location>
        <begin position="59"/>
        <end position="163"/>
    </location>
</feature>
<dbReference type="GO" id="GO:0032259">
    <property type="term" value="P:methylation"/>
    <property type="evidence" value="ECO:0007669"/>
    <property type="project" value="UniProtKB-KW"/>
</dbReference>
<dbReference type="Pfam" id="PF08242">
    <property type="entry name" value="Methyltransf_12"/>
    <property type="match status" value="1"/>
</dbReference>
<dbReference type="EMBL" id="OV696686">
    <property type="protein sequence ID" value="CAH1232570.1"/>
    <property type="molecule type" value="Genomic_DNA"/>
</dbReference>
<gene>
    <name evidence="4" type="primary">HNMT</name>
    <name evidence="4" type="ORF">BLAG_LOCUS1632</name>
</gene>
<dbReference type="OrthoDB" id="5984880at2759"/>
<dbReference type="FunFam" id="3.40.50.150:FF:000118">
    <property type="entry name" value="Histamine N-methyltransferase"/>
    <property type="match status" value="1"/>
</dbReference>
<dbReference type="InterPro" id="IPR029063">
    <property type="entry name" value="SAM-dependent_MTases_sf"/>
</dbReference>
<evidence type="ECO:0000256" key="1">
    <source>
        <dbReference type="ARBA" id="ARBA00022603"/>
    </source>
</evidence>
<evidence type="ECO:0000313" key="5">
    <source>
        <dbReference type="Proteomes" id="UP000838412"/>
    </source>
</evidence>
<dbReference type="GO" id="GO:0008168">
    <property type="term" value="F:methyltransferase activity"/>
    <property type="evidence" value="ECO:0007669"/>
    <property type="project" value="UniProtKB-KW"/>
</dbReference>
<keyword evidence="2" id="KW-0808">Transferase</keyword>
<name>A0A8J9WDH7_BRALA</name>
<dbReference type="InterPro" id="IPR013217">
    <property type="entry name" value="Methyltransf_12"/>
</dbReference>
<sequence>MAGMLKLGRLNNDTPAHYAATFRVFLTSLELTEEKARQFVGSKVPDSVLCESGAVRVLGIGSGQGESDRVILKRLLQHHDSVYNRVVEPSETMIKKYKALAREDTSLGAVKFDWRQQTAEEYFQTKDDTKFHLIHASHVLYYVEDPVATLRNMWEQLADGGYILLPMESEKGDIGKMKLKMWEDFGQGDRLTTALRFSGDIKGYLDALGISYICENAYVVSLNVTECFKENSESGALLLDFITHTPNASNMPEIRSMALEYIRRNSSVIGDKTIFQSTEETIVVLKKGAKKE</sequence>
<evidence type="ECO:0000313" key="4">
    <source>
        <dbReference type="EMBL" id="CAH1232570.1"/>
    </source>
</evidence>
<reference evidence="4" key="1">
    <citation type="submission" date="2022-01" db="EMBL/GenBank/DDBJ databases">
        <authorList>
            <person name="Braso-Vives M."/>
        </authorList>
    </citation>
    <scope>NUCLEOTIDE SEQUENCE</scope>
</reference>
<dbReference type="AlphaFoldDB" id="A0A8J9WDH7"/>
<accession>A0A8J9WDH7</accession>